<dbReference type="PANTHER" id="PTHR46984">
    <property type="entry name" value="LEUCINE-RICH REPEAT-CONTAINING PROTEIN 71"/>
    <property type="match status" value="1"/>
</dbReference>
<dbReference type="SMART" id="SM00368">
    <property type="entry name" value="LRR_RI"/>
    <property type="match status" value="2"/>
</dbReference>
<organism evidence="1 3">
    <name type="scientific">Rotaria magnacalcarata</name>
    <dbReference type="NCBI Taxonomy" id="392030"/>
    <lineage>
        <taxon>Eukaryota</taxon>
        <taxon>Metazoa</taxon>
        <taxon>Spiralia</taxon>
        <taxon>Gnathifera</taxon>
        <taxon>Rotifera</taxon>
        <taxon>Eurotatoria</taxon>
        <taxon>Bdelloidea</taxon>
        <taxon>Philodinida</taxon>
        <taxon>Philodinidae</taxon>
        <taxon>Rotaria</taxon>
    </lineage>
</organism>
<protein>
    <submittedName>
        <fullName evidence="1">Uncharacterized protein</fullName>
    </submittedName>
</protein>
<comment type="caution">
    <text evidence="1">The sequence shown here is derived from an EMBL/GenBank/DDBJ whole genome shotgun (WGS) entry which is preliminary data.</text>
</comment>
<dbReference type="AlphaFoldDB" id="A0A816CAH0"/>
<dbReference type="SUPFAM" id="SSF52047">
    <property type="entry name" value="RNI-like"/>
    <property type="match status" value="1"/>
</dbReference>
<dbReference type="Proteomes" id="UP000663834">
    <property type="component" value="Unassembled WGS sequence"/>
</dbReference>
<evidence type="ECO:0000313" key="3">
    <source>
        <dbReference type="Proteomes" id="UP000663834"/>
    </source>
</evidence>
<dbReference type="InterPro" id="IPR032675">
    <property type="entry name" value="LRR_dom_sf"/>
</dbReference>
<dbReference type="InterPro" id="IPR053040">
    <property type="entry name" value="LRR-containing_protein_71"/>
</dbReference>
<gene>
    <name evidence="2" type="ORF">GIL414_LOCUS16157</name>
    <name evidence="1" type="ORF">KQP761_LOCUS24264</name>
</gene>
<evidence type="ECO:0000313" key="2">
    <source>
        <dbReference type="EMBL" id="CAF4082617.1"/>
    </source>
</evidence>
<dbReference type="OrthoDB" id="120976at2759"/>
<dbReference type="EMBL" id="CAJNOW010013115">
    <property type="protein sequence ID" value="CAF1617863.1"/>
    <property type="molecule type" value="Genomic_DNA"/>
</dbReference>
<dbReference type="EMBL" id="CAJOBJ010007299">
    <property type="protein sequence ID" value="CAF4082617.1"/>
    <property type="molecule type" value="Genomic_DNA"/>
</dbReference>
<dbReference type="Proteomes" id="UP000681720">
    <property type="component" value="Unassembled WGS sequence"/>
</dbReference>
<feature type="non-terminal residue" evidence="1">
    <location>
        <position position="1"/>
    </location>
</feature>
<accession>A0A816CAH0</accession>
<dbReference type="PANTHER" id="PTHR46984:SF1">
    <property type="entry name" value="LEUCINE-RICH REPEAT-CONTAINING PROTEIN 71"/>
    <property type="match status" value="1"/>
</dbReference>
<reference evidence="1" key="1">
    <citation type="submission" date="2021-02" db="EMBL/GenBank/DDBJ databases">
        <authorList>
            <person name="Nowell W R."/>
        </authorList>
    </citation>
    <scope>NUCLEOTIDE SEQUENCE</scope>
</reference>
<dbReference type="Gene3D" id="3.80.10.10">
    <property type="entry name" value="Ribonuclease Inhibitor"/>
    <property type="match status" value="1"/>
</dbReference>
<name>A0A816CAH0_9BILA</name>
<sequence>MQVLTTLGLGANKITGIGAQQLAEALKTNKALTVLGLYENKITDSGAQQLAEALKTNK</sequence>
<evidence type="ECO:0000313" key="1">
    <source>
        <dbReference type="EMBL" id="CAF1617863.1"/>
    </source>
</evidence>
<proteinExistence type="predicted"/>